<evidence type="ECO:0000313" key="2">
    <source>
        <dbReference type="EMBL" id="GMG39365.1"/>
    </source>
</evidence>
<evidence type="ECO:0000256" key="1">
    <source>
        <dbReference type="SAM" id="MobiDB-lite"/>
    </source>
</evidence>
<feature type="compositionally biased region" description="Polar residues" evidence="1">
    <location>
        <begin position="26"/>
        <end position="38"/>
    </location>
</feature>
<protein>
    <submittedName>
        <fullName evidence="2">Unnamed protein product</fullName>
    </submittedName>
</protein>
<dbReference type="AlphaFoldDB" id="A0A9W6Z1X6"/>
<name>A0A9W6Z1X6_AMBMO</name>
<evidence type="ECO:0000313" key="3">
    <source>
        <dbReference type="Proteomes" id="UP001165063"/>
    </source>
</evidence>
<feature type="region of interest" description="Disordered" evidence="1">
    <location>
        <begin position="23"/>
        <end position="64"/>
    </location>
</feature>
<keyword evidence="3" id="KW-1185">Reference proteome</keyword>
<sequence length="151" mass="16990">MDYDETPTPQPNIFKKTWGSLFGAEHTNSSSTPNTELFQDQKTQQSTTTDESKDQFNGNRSANYDGITGLNTYRNTFVTNNNYDNDTDYEVTNSYNSRGRANSFGSSIRVPPMTPTSTSKNNVTRVVQLQVDMEEVMCSTMVLVTITIIRL</sequence>
<comment type="caution">
    <text evidence="2">The sequence shown here is derived from an EMBL/GenBank/DDBJ whole genome shotgun (WGS) entry which is preliminary data.</text>
</comment>
<feature type="compositionally biased region" description="Low complexity" evidence="1">
    <location>
        <begin position="40"/>
        <end position="49"/>
    </location>
</feature>
<organism evidence="2 3">
    <name type="scientific">Ambrosiozyma monospora</name>
    <name type="common">Yeast</name>
    <name type="synonym">Endomycopsis monosporus</name>
    <dbReference type="NCBI Taxonomy" id="43982"/>
    <lineage>
        <taxon>Eukaryota</taxon>
        <taxon>Fungi</taxon>
        <taxon>Dikarya</taxon>
        <taxon>Ascomycota</taxon>
        <taxon>Saccharomycotina</taxon>
        <taxon>Pichiomycetes</taxon>
        <taxon>Pichiales</taxon>
        <taxon>Pichiaceae</taxon>
        <taxon>Ambrosiozyma</taxon>
    </lineage>
</organism>
<proteinExistence type="predicted"/>
<dbReference type="EMBL" id="BSXU01002861">
    <property type="protein sequence ID" value="GMG39365.1"/>
    <property type="molecule type" value="Genomic_DNA"/>
</dbReference>
<dbReference type="Proteomes" id="UP001165063">
    <property type="component" value="Unassembled WGS sequence"/>
</dbReference>
<reference evidence="2" key="1">
    <citation type="submission" date="2023-04" db="EMBL/GenBank/DDBJ databases">
        <title>Ambrosiozyma monospora NBRC 1965.</title>
        <authorList>
            <person name="Ichikawa N."/>
            <person name="Sato H."/>
            <person name="Tonouchi N."/>
        </authorList>
    </citation>
    <scope>NUCLEOTIDE SEQUENCE</scope>
    <source>
        <strain evidence="2">NBRC 1965</strain>
    </source>
</reference>
<accession>A0A9W6Z1X6</accession>
<gene>
    <name evidence="2" type="ORF">Amon01_000527900</name>
</gene>